<sequence length="58" mass="6677">MKKLPQTVNSCLECPFYIPTTGVMPLLIVWRCRFTEKTAETSKEIPADCPLEDFPEEE</sequence>
<gene>
    <name evidence="1" type="ORF">S01H4_35600</name>
</gene>
<reference evidence="1" key="1">
    <citation type="journal article" date="2014" name="Front. Microbiol.">
        <title>High frequency of phylogenetically diverse reductive dehalogenase-homologous genes in deep subseafloor sedimentary metagenomes.</title>
        <authorList>
            <person name="Kawai M."/>
            <person name="Futagami T."/>
            <person name="Toyoda A."/>
            <person name="Takaki Y."/>
            <person name="Nishi S."/>
            <person name="Hori S."/>
            <person name="Arai W."/>
            <person name="Tsubouchi T."/>
            <person name="Morono Y."/>
            <person name="Uchiyama I."/>
            <person name="Ito T."/>
            <person name="Fujiyama A."/>
            <person name="Inagaki F."/>
            <person name="Takami H."/>
        </authorList>
    </citation>
    <scope>NUCLEOTIDE SEQUENCE</scope>
    <source>
        <strain evidence="1">Expedition CK06-06</strain>
    </source>
</reference>
<name>X1ADG9_9ZZZZ</name>
<comment type="caution">
    <text evidence="1">The sequence shown here is derived from an EMBL/GenBank/DDBJ whole genome shotgun (WGS) entry which is preliminary data.</text>
</comment>
<protein>
    <submittedName>
        <fullName evidence="1">Uncharacterized protein</fullName>
    </submittedName>
</protein>
<evidence type="ECO:0000313" key="1">
    <source>
        <dbReference type="EMBL" id="GAG79974.1"/>
    </source>
</evidence>
<accession>X1ADG9</accession>
<proteinExistence type="predicted"/>
<dbReference type="EMBL" id="BART01018947">
    <property type="protein sequence ID" value="GAG79974.1"/>
    <property type="molecule type" value="Genomic_DNA"/>
</dbReference>
<dbReference type="AlphaFoldDB" id="X1ADG9"/>
<organism evidence="1">
    <name type="scientific">marine sediment metagenome</name>
    <dbReference type="NCBI Taxonomy" id="412755"/>
    <lineage>
        <taxon>unclassified sequences</taxon>
        <taxon>metagenomes</taxon>
        <taxon>ecological metagenomes</taxon>
    </lineage>
</organism>